<dbReference type="InterPro" id="IPR029039">
    <property type="entry name" value="Flavoprotein-like_sf"/>
</dbReference>
<dbReference type="Gene3D" id="3.30.70.20">
    <property type="match status" value="1"/>
</dbReference>
<dbReference type="PROSITE" id="PS51379">
    <property type="entry name" value="4FE4S_FER_2"/>
    <property type="match status" value="2"/>
</dbReference>
<evidence type="ECO:0000313" key="2">
    <source>
        <dbReference type="EMBL" id="MPN10890.1"/>
    </source>
</evidence>
<accession>A0A645FAG6</accession>
<proteinExistence type="predicted"/>
<reference evidence="2" key="1">
    <citation type="submission" date="2019-08" db="EMBL/GenBank/DDBJ databases">
        <authorList>
            <person name="Kucharzyk K."/>
            <person name="Murdoch R.W."/>
            <person name="Higgins S."/>
            <person name="Loffler F."/>
        </authorList>
    </citation>
    <scope>NUCLEOTIDE SEQUENCE</scope>
</reference>
<dbReference type="InterPro" id="IPR047964">
    <property type="entry name" value="EFR1-like"/>
</dbReference>
<feature type="domain" description="4Fe-4S ferredoxin-type" evidence="1">
    <location>
        <begin position="171"/>
        <end position="199"/>
    </location>
</feature>
<dbReference type="InterPro" id="IPR017896">
    <property type="entry name" value="4Fe4S_Fe-S-bd"/>
</dbReference>
<organism evidence="2">
    <name type="scientific">bioreactor metagenome</name>
    <dbReference type="NCBI Taxonomy" id="1076179"/>
    <lineage>
        <taxon>unclassified sequences</taxon>
        <taxon>metagenomes</taxon>
        <taxon>ecological metagenomes</taxon>
    </lineage>
</organism>
<dbReference type="PANTHER" id="PTHR43122:SF1">
    <property type="entry name" value="IRON-SULFUR-BINDING PROTEIN"/>
    <property type="match status" value="1"/>
</dbReference>
<name>A0A645FAG6_9ZZZZ</name>
<dbReference type="SUPFAM" id="SSF54862">
    <property type="entry name" value="4Fe-4S ferredoxins"/>
    <property type="match status" value="1"/>
</dbReference>
<feature type="domain" description="4Fe-4S ferredoxin-type" evidence="1">
    <location>
        <begin position="200"/>
        <end position="229"/>
    </location>
</feature>
<dbReference type="NCBIfam" id="NF038196">
    <property type="entry name" value="ferrodoxin_EFR1"/>
    <property type="match status" value="1"/>
</dbReference>
<dbReference type="AlphaFoldDB" id="A0A645FAG6"/>
<gene>
    <name evidence="2" type="ORF">SDC9_158187</name>
</gene>
<protein>
    <recommendedName>
        <fullName evidence="1">4Fe-4S ferredoxin-type domain-containing protein</fullName>
    </recommendedName>
</protein>
<comment type="caution">
    <text evidence="2">The sequence shown here is derived from an EMBL/GenBank/DDBJ whole genome shotgun (WGS) entry which is preliminary data.</text>
</comment>
<dbReference type="SUPFAM" id="SSF52218">
    <property type="entry name" value="Flavoproteins"/>
    <property type="match status" value="1"/>
</dbReference>
<sequence>MSIYSLYFSPTGGTKKVADLVLKEFDVDTYIDLSDANVDYSIYSFSQDDICFISVPSFGGRVPHVVLDRLNKMKADGAYAVLVVSYGNREFDDTLLELKNETEKIGFLAVAAVAAVTEHSIVRKFASGRPDDKDEAELYQYSRKLKNMFDTGGFKSVCVPGNETYKKYNGVPLKPDTNKDCNKCGLCAKLCPVNAIEADNPSETDKDKCITCMRCIAVCPQNARSINKAALFLTEERLKKACSIRKSNKLFLGN</sequence>
<dbReference type="InterPro" id="IPR017900">
    <property type="entry name" value="4Fe4S_Fe_S_CS"/>
</dbReference>
<evidence type="ECO:0000259" key="1">
    <source>
        <dbReference type="PROSITE" id="PS51379"/>
    </source>
</evidence>
<dbReference type="EMBL" id="VSSQ01057081">
    <property type="protein sequence ID" value="MPN10890.1"/>
    <property type="molecule type" value="Genomic_DNA"/>
</dbReference>
<dbReference type="Gene3D" id="3.40.50.360">
    <property type="match status" value="1"/>
</dbReference>
<dbReference type="Pfam" id="PF12838">
    <property type="entry name" value="Fer4_7"/>
    <property type="match status" value="1"/>
</dbReference>
<dbReference type="PROSITE" id="PS00198">
    <property type="entry name" value="4FE4S_FER_1"/>
    <property type="match status" value="1"/>
</dbReference>
<dbReference type="PANTHER" id="PTHR43122">
    <property type="entry name" value="FERREDOXIN SUBUNIT OF PYRUVATE:FLAVODOXIN OXIDOREDUCTASE-RELATED"/>
    <property type="match status" value="1"/>
</dbReference>